<dbReference type="HOGENOM" id="CLU_1885648_0_0_1"/>
<reference evidence="2" key="1">
    <citation type="submission" date="2012-06" db="EMBL/GenBank/DDBJ databases">
        <title>The genome sequence of Coniosporium apollinis CBS 100218.</title>
        <authorList>
            <consortium name="The Broad Institute Genome Sequencing Platform"/>
            <person name="Cuomo C."/>
            <person name="Gorbushina A."/>
            <person name="Noack S."/>
            <person name="Walker B."/>
            <person name="Young S.K."/>
            <person name="Zeng Q."/>
            <person name="Gargeya S."/>
            <person name="Fitzgerald M."/>
            <person name="Haas B."/>
            <person name="Abouelleil A."/>
            <person name="Alvarado L."/>
            <person name="Arachchi H.M."/>
            <person name="Berlin A.M."/>
            <person name="Chapman S.B."/>
            <person name="Goldberg J."/>
            <person name="Griggs A."/>
            <person name="Gujja S."/>
            <person name="Hansen M."/>
            <person name="Howarth C."/>
            <person name="Imamovic A."/>
            <person name="Larimer J."/>
            <person name="McCowan C."/>
            <person name="Montmayeur A."/>
            <person name="Murphy C."/>
            <person name="Neiman D."/>
            <person name="Pearson M."/>
            <person name="Priest M."/>
            <person name="Roberts A."/>
            <person name="Saif S."/>
            <person name="Shea T."/>
            <person name="Sisk P."/>
            <person name="Sykes S."/>
            <person name="Wortman J."/>
            <person name="Nusbaum C."/>
            <person name="Birren B."/>
        </authorList>
    </citation>
    <scope>NUCLEOTIDE SEQUENCE [LARGE SCALE GENOMIC DNA]</scope>
    <source>
        <strain evidence="2">CBS 100218</strain>
    </source>
</reference>
<dbReference type="STRING" id="1168221.R7Z6K5"/>
<gene>
    <name evidence="1" type="ORF">W97_09065</name>
</gene>
<dbReference type="EMBL" id="JH767631">
    <property type="protein sequence ID" value="EON69802.1"/>
    <property type="molecule type" value="Genomic_DNA"/>
</dbReference>
<proteinExistence type="predicted"/>
<evidence type="ECO:0000313" key="1">
    <source>
        <dbReference type="EMBL" id="EON69802.1"/>
    </source>
</evidence>
<protein>
    <submittedName>
        <fullName evidence="1">Uncharacterized protein</fullName>
    </submittedName>
</protein>
<dbReference type="GeneID" id="19906376"/>
<dbReference type="Proteomes" id="UP000016924">
    <property type="component" value="Unassembled WGS sequence"/>
</dbReference>
<sequence length="135" mass="14778">MRHNVFKLWYARRTRLGAQVAKSLVWPTRLSTFDDQTSTSIIPAGSGFEVVLCPGGRSTNILASEADQLNELANTGHVSNQGGGGNIFLSKMLLPLLDITLRLLASDRVALRKLREIGVGVGVNRYCDTGVYEHH</sequence>
<dbReference type="AlphaFoldDB" id="R7Z6K5"/>
<name>R7Z6K5_CONA1</name>
<dbReference type="RefSeq" id="XP_007785119.1">
    <property type="nucleotide sequence ID" value="XM_007786929.1"/>
</dbReference>
<organism evidence="1 2">
    <name type="scientific">Coniosporium apollinis (strain CBS 100218)</name>
    <name type="common">Rock-inhabiting black yeast</name>
    <dbReference type="NCBI Taxonomy" id="1168221"/>
    <lineage>
        <taxon>Eukaryota</taxon>
        <taxon>Fungi</taxon>
        <taxon>Dikarya</taxon>
        <taxon>Ascomycota</taxon>
        <taxon>Pezizomycotina</taxon>
        <taxon>Dothideomycetes</taxon>
        <taxon>Dothideomycetes incertae sedis</taxon>
        <taxon>Coniosporium</taxon>
    </lineage>
</organism>
<evidence type="ECO:0000313" key="2">
    <source>
        <dbReference type="Proteomes" id="UP000016924"/>
    </source>
</evidence>
<keyword evidence="2" id="KW-1185">Reference proteome</keyword>
<accession>R7Z6K5</accession>
<dbReference type="OrthoDB" id="430315at2759"/>